<proteinExistence type="predicted"/>
<keyword evidence="1" id="KW-0472">Membrane</keyword>
<accession>A0A197JE80</accession>
<name>A0A197JE80_9FUNG</name>
<dbReference type="AlphaFoldDB" id="A0A197JE80"/>
<keyword evidence="3" id="KW-1185">Reference proteome</keyword>
<gene>
    <name evidence="2" type="ORF">K457DRAFT_142735</name>
</gene>
<keyword evidence="1" id="KW-0812">Transmembrane</keyword>
<evidence type="ECO:0000313" key="2">
    <source>
        <dbReference type="EMBL" id="OAQ23435.1"/>
    </source>
</evidence>
<keyword evidence="1" id="KW-1133">Transmembrane helix</keyword>
<dbReference type="OrthoDB" id="10489100at2759"/>
<protein>
    <submittedName>
        <fullName evidence="2">Uncharacterized protein</fullName>
    </submittedName>
</protein>
<sequence>MSYLQRNSQEGVNGPEVLQEWKIDRRAGLVVTRKDEEGNRIVLWRDVENMFANYVPKYAHLGDFIIPFHVHHNLTEKEPKRISYYPGERIDIVARSLSSNGSPYLDYVFESPVLFISLFSLFLFAITRGLK</sequence>
<evidence type="ECO:0000256" key="1">
    <source>
        <dbReference type="SAM" id="Phobius"/>
    </source>
</evidence>
<evidence type="ECO:0000313" key="3">
    <source>
        <dbReference type="Proteomes" id="UP000078512"/>
    </source>
</evidence>
<dbReference type="Proteomes" id="UP000078512">
    <property type="component" value="Unassembled WGS sequence"/>
</dbReference>
<reference evidence="2 3" key="1">
    <citation type="submission" date="2016-05" db="EMBL/GenBank/DDBJ databases">
        <title>Genome sequencing reveals origins of a unique bacterial endosymbiosis in the earliest lineages of terrestrial Fungi.</title>
        <authorList>
            <consortium name="DOE Joint Genome Institute"/>
            <person name="Uehling J."/>
            <person name="Gryganskyi A."/>
            <person name="Hameed K."/>
            <person name="Tschaplinski T."/>
            <person name="Misztal P."/>
            <person name="Wu S."/>
            <person name="Desiro A."/>
            <person name="Vande Pol N."/>
            <person name="Du Z.-Y."/>
            <person name="Zienkiewicz A."/>
            <person name="Zienkiewicz K."/>
            <person name="Morin E."/>
            <person name="Tisserant E."/>
            <person name="Splivallo R."/>
            <person name="Hainaut M."/>
            <person name="Henrissat B."/>
            <person name="Ohm R."/>
            <person name="Kuo A."/>
            <person name="Yan J."/>
            <person name="Lipzen A."/>
            <person name="Nolan M."/>
            <person name="Labutti K."/>
            <person name="Barry K."/>
            <person name="Goldstein A."/>
            <person name="Labbe J."/>
            <person name="Schadt C."/>
            <person name="Tuskan G."/>
            <person name="Grigoriev I."/>
            <person name="Martin F."/>
            <person name="Vilgalys R."/>
            <person name="Bonito G."/>
        </authorList>
    </citation>
    <scope>NUCLEOTIDE SEQUENCE [LARGE SCALE GENOMIC DNA]</scope>
    <source>
        <strain evidence="2 3">AG-77</strain>
    </source>
</reference>
<dbReference type="EMBL" id="KV442119">
    <property type="protein sequence ID" value="OAQ23435.1"/>
    <property type="molecule type" value="Genomic_DNA"/>
</dbReference>
<feature type="transmembrane region" description="Helical" evidence="1">
    <location>
        <begin position="107"/>
        <end position="126"/>
    </location>
</feature>
<organism evidence="2 3">
    <name type="scientific">Linnemannia elongata AG-77</name>
    <dbReference type="NCBI Taxonomy" id="1314771"/>
    <lineage>
        <taxon>Eukaryota</taxon>
        <taxon>Fungi</taxon>
        <taxon>Fungi incertae sedis</taxon>
        <taxon>Mucoromycota</taxon>
        <taxon>Mortierellomycotina</taxon>
        <taxon>Mortierellomycetes</taxon>
        <taxon>Mortierellales</taxon>
        <taxon>Mortierellaceae</taxon>
        <taxon>Linnemannia</taxon>
    </lineage>
</organism>